<sequence>MKCPRETQHQRYMGHKITVRPNAKKLSALFLKREKMSWGSFSSKNNVYQAPRLNSNFWDRGKIVQQGEKPSNLCVDKLNSNQNITNCTLTYFNTSSRYNILNWVSLLEIWWECWKN</sequence>
<evidence type="ECO:0000313" key="1">
    <source>
        <dbReference type="EMBL" id="CAH1440355.1"/>
    </source>
</evidence>
<evidence type="ECO:0000313" key="2">
    <source>
        <dbReference type="Proteomes" id="UP001157418"/>
    </source>
</evidence>
<comment type="caution">
    <text evidence="1">The sequence shown here is derived from an EMBL/GenBank/DDBJ whole genome shotgun (WGS) entry which is preliminary data.</text>
</comment>
<gene>
    <name evidence="1" type="ORF">LVIROSA_LOCUS26496</name>
</gene>
<accession>A0AAU9NRV4</accession>
<proteinExistence type="predicted"/>
<reference evidence="1 2" key="1">
    <citation type="submission" date="2022-01" db="EMBL/GenBank/DDBJ databases">
        <authorList>
            <person name="Xiong W."/>
            <person name="Schranz E."/>
        </authorList>
    </citation>
    <scope>NUCLEOTIDE SEQUENCE [LARGE SCALE GENOMIC DNA]</scope>
</reference>
<protein>
    <submittedName>
        <fullName evidence="1">Uncharacterized protein</fullName>
    </submittedName>
</protein>
<dbReference type="AlphaFoldDB" id="A0AAU9NRV4"/>
<keyword evidence="2" id="KW-1185">Reference proteome</keyword>
<name>A0AAU9NRV4_9ASTR</name>
<dbReference type="Proteomes" id="UP001157418">
    <property type="component" value="Unassembled WGS sequence"/>
</dbReference>
<organism evidence="1 2">
    <name type="scientific">Lactuca virosa</name>
    <dbReference type="NCBI Taxonomy" id="75947"/>
    <lineage>
        <taxon>Eukaryota</taxon>
        <taxon>Viridiplantae</taxon>
        <taxon>Streptophyta</taxon>
        <taxon>Embryophyta</taxon>
        <taxon>Tracheophyta</taxon>
        <taxon>Spermatophyta</taxon>
        <taxon>Magnoliopsida</taxon>
        <taxon>eudicotyledons</taxon>
        <taxon>Gunneridae</taxon>
        <taxon>Pentapetalae</taxon>
        <taxon>asterids</taxon>
        <taxon>campanulids</taxon>
        <taxon>Asterales</taxon>
        <taxon>Asteraceae</taxon>
        <taxon>Cichorioideae</taxon>
        <taxon>Cichorieae</taxon>
        <taxon>Lactucinae</taxon>
        <taxon>Lactuca</taxon>
    </lineage>
</organism>
<dbReference type="EMBL" id="CAKMRJ010005412">
    <property type="protein sequence ID" value="CAH1440355.1"/>
    <property type="molecule type" value="Genomic_DNA"/>
</dbReference>